<feature type="compositionally biased region" description="Polar residues" evidence="1">
    <location>
        <begin position="31"/>
        <end position="40"/>
    </location>
</feature>
<reference evidence="2 3" key="1">
    <citation type="journal article" date="2021" name="Elife">
        <title>Chloroplast acquisition without the gene transfer in kleptoplastic sea slugs, Plakobranchus ocellatus.</title>
        <authorList>
            <person name="Maeda T."/>
            <person name="Takahashi S."/>
            <person name="Yoshida T."/>
            <person name="Shimamura S."/>
            <person name="Takaki Y."/>
            <person name="Nagai Y."/>
            <person name="Toyoda A."/>
            <person name="Suzuki Y."/>
            <person name="Arimoto A."/>
            <person name="Ishii H."/>
            <person name="Satoh N."/>
            <person name="Nishiyama T."/>
            <person name="Hasebe M."/>
            <person name="Maruyama T."/>
            <person name="Minagawa J."/>
            <person name="Obokata J."/>
            <person name="Shigenobu S."/>
        </authorList>
    </citation>
    <scope>NUCLEOTIDE SEQUENCE [LARGE SCALE GENOMIC DNA]</scope>
</reference>
<dbReference type="EMBL" id="BLXT01002410">
    <property type="protein sequence ID" value="GFN94060.1"/>
    <property type="molecule type" value="Genomic_DNA"/>
</dbReference>
<evidence type="ECO:0000313" key="3">
    <source>
        <dbReference type="Proteomes" id="UP000735302"/>
    </source>
</evidence>
<feature type="region of interest" description="Disordered" evidence="1">
    <location>
        <begin position="1"/>
        <end position="51"/>
    </location>
</feature>
<protein>
    <submittedName>
        <fullName evidence="2">Uncharacterized protein</fullName>
    </submittedName>
</protein>
<name>A0AAV3ZHE5_9GAST</name>
<sequence>MRGQYSATHRTFSGTETLKAESNGGLKRRATSCNGWTQPYSNSNSDSDSKRRQLHYTVGLSVDERSLTVTVTVNTDMYATR</sequence>
<keyword evidence="3" id="KW-1185">Reference proteome</keyword>
<dbReference type="AlphaFoldDB" id="A0AAV3ZHE5"/>
<feature type="compositionally biased region" description="Polar residues" evidence="1">
    <location>
        <begin position="1"/>
        <end position="16"/>
    </location>
</feature>
<organism evidence="2 3">
    <name type="scientific">Plakobranchus ocellatus</name>
    <dbReference type="NCBI Taxonomy" id="259542"/>
    <lineage>
        <taxon>Eukaryota</taxon>
        <taxon>Metazoa</taxon>
        <taxon>Spiralia</taxon>
        <taxon>Lophotrochozoa</taxon>
        <taxon>Mollusca</taxon>
        <taxon>Gastropoda</taxon>
        <taxon>Heterobranchia</taxon>
        <taxon>Euthyneura</taxon>
        <taxon>Panpulmonata</taxon>
        <taxon>Sacoglossa</taxon>
        <taxon>Placobranchoidea</taxon>
        <taxon>Plakobranchidae</taxon>
        <taxon>Plakobranchus</taxon>
    </lineage>
</organism>
<evidence type="ECO:0000256" key="1">
    <source>
        <dbReference type="SAM" id="MobiDB-lite"/>
    </source>
</evidence>
<accession>A0AAV3ZHE5</accession>
<gene>
    <name evidence="2" type="ORF">PoB_002056600</name>
</gene>
<proteinExistence type="predicted"/>
<dbReference type="Proteomes" id="UP000735302">
    <property type="component" value="Unassembled WGS sequence"/>
</dbReference>
<comment type="caution">
    <text evidence="2">The sequence shown here is derived from an EMBL/GenBank/DDBJ whole genome shotgun (WGS) entry which is preliminary data.</text>
</comment>
<evidence type="ECO:0000313" key="2">
    <source>
        <dbReference type="EMBL" id="GFN94060.1"/>
    </source>
</evidence>